<dbReference type="Proteomes" id="UP000504634">
    <property type="component" value="Unplaced"/>
</dbReference>
<reference evidence="6" key="1">
    <citation type="submission" date="2025-08" db="UniProtKB">
        <authorList>
            <consortium name="RefSeq"/>
        </authorList>
    </citation>
    <scope>IDENTIFICATION</scope>
    <source>
        <strain evidence="6">11010-0011.00</strain>
        <tissue evidence="6">Whole body</tissue>
    </source>
</reference>
<dbReference type="GeneID" id="115627210"/>
<protein>
    <submittedName>
        <fullName evidence="6">Cytokine receptor-like</fullName>
    </submittedName>
</protein>
<gene>
    <name evidence="6" type="primary">LOC115627210</name>
</gene>
<dbReference type="SUPFAM" id="SSF49265">
    <property type="entry name" value="Fibronectin type III"/>
    <property type="match status" value="4"/>
</dbReference>
<evidence type="ECO:0000256" key="1">
    <source>
        <dbReference type="ARBA" id="ARBA00022737"/>
    </source>
</evidence>
<dbReference type="InterPro" id="IPR051622">
    <property type="entry name" value="R-tyr_protein_phosphatases"/>
</dbReference>
<dbReference type="SMART" id="SM00060">
    <property type="entry name" value="FN3"/>
    <property type="match status" value="4"/>
</dbReference>
<dbReference type="RefSeq" id="XP_030378690.1">
    <property type="nucleotide sequence ID" value="XM_030522830.1"/>
</dbReference>
<evidence type="ECO:0000256" key="3">
    <source>
        <dbReference type="SAM" id="SignalP"/>
    </source>
</evidence>
<name>A0A6J2TSZ3_DROLE</name>
<dbReference type="Pfam" id="PF00041">
    <property type="entry name" value="fn3"/>
    <property type="match status" value="2"/>
</dbReference>
<feature type="chain" id="PRO_5026862475" evidence="3">
    <location>
        <begin position="27"/>
        <end position="1250"/>
    </location>
</feature>
<dbReference type="OrthoDB" id="6381660at2759"/>
<keyword evidence="2" id="KW-1015">Disulfide bond</keyword>
<dbReference type="CDD" id="cd00063">
    <property type="entry name" value="FN3"/>
    <property type="match status" value="3"/>
</dbReference>
<dbReference type="InterPro" id="IPR003961">
    <property type="entry name" value="FN3_dom"/>
</dbReference>
<evidence type="ECO:0000313" key="6">
    <source>
        <dbReference type="RefSeq" id="XP_030378690.1"/>
    </source>
</evidence>
<evidence type="ECO:0000259" key="4">
    <source>
        <dbReference type="PROSITE" id="PS50853"/>
    </source>
</evidence>
<feature type="signal peptide" evidence="3">
    <location>
        <begin position="1"/>
        <end position="26"/>
    </location>
</feature>
<evidence type="ECO:0000313" key="5">
    <source>
        <dbReference type="Proteomes" id="UP000504634"/>
    </source>
</evidence>
<accession>A0A6J2TSZ3</accession>
<dbReference type="PANTHER" id="PTHR24051:SF9">
    <property type="entry name" value="FIBRONECTIN TYPE-III DOMAIN-CONTAINING PROTEIN"/>
    <property type="match status" value="1"/>
</dbReference>
<keyword evidence="3" id="KW-0732">Signal</keyword>
<organism evidence="5 6">
    <name type="scientific">Drosophila lebanonensis</name>
    <name type="common">Fruit fly</name>
    <name type="synonym">Scaptodrosophila lebanonensis</name>
    <dbReference type="NCBI Taxonomy" id="7225"/>
    <lineage>
        <taxon>Eukaryota</taxon>
        <taxon>Metazoa</taxon>
        <taxon>Ecdysozoa</taxon>
        <taxon>Arthropoda</taxon>
        <taxon>Hexapoda</taxon>
        <taxon>Insecta</taxon>
        <taxon>Pterygota</taxon>
        <taxon>Neoptera</taxon>
        <taxon>Endopterygota</taxon>
        <taxon>Diptera</taxon>
        <taxon>Brachycera</taxon>
        <taxon>Muscomorpha</taxon>
        <taxon>Ephydroidea</taxon>
        <taxon>Drosophilidae</taxon>
        <taxon>Scaptodrosophila</taxon>
    </lineage>
</organism>
<keyword evidence="1" id="KW-0677">Repeat</keyword>
<keyword evidence="5" id="KW-1185">Reference proteome</keyword>
<proteinExistence type="predicted"/>
<feature type="domain" description="Fibronectin type-III" evidence="4">
    <location>
        <begin position="543"/>
        <end position="639"/>
    </location>
</feature>
<dbReference type="InterPro" id="IPR013783">
    <property type="entry name" value="Ig-like_fold"/>
</dbReference>
<dbReference type="PANTHER" id="PTHR24051">
    <property type="entry name" value="SUSHI DOMAIN-CONTAINING PROTEIN 1"/>
    <property type="match status" value="1"/>
</dbReference>
<dbReference type="Gene3D" id="2.60.40.10">
    <property type="entry name" value="Immunoglobulins"/>
    <property type="match status" value="3"/>
</dbReference>
<sequence length="1250" mass="141716">MREMHICTIKLAIFVALCLHSQHAQSIQHSQPGWVVPSSVEQVVGGDFNISCSINKTHLEQKSSESCDVQELYFQARHTEKIFKGEPHIQKINETTILFMAHNAAEQQDEYMCKCRKFAIMPSRVYIGTKPLEVTDFGCIGYDYVYMVCNFTAPSNNLLTSYNVSYTLKNPNYKFFVDCNHDAAPVVTCNITDENYKKYDPIFHFTMDIHNKLGSISQSFQINNHLSQIPARPGHNLTVVNKTSDSICLSWGMERRSNYQKGLLWHVVVKPQNFPELKRPEWPNNTDPLVEKLCLNKLPYAGYSYSLKLRVRSNMTNSTYSDPLKYNFRTAAERPRRPPNVTQGNFYVYSSEEEVRVYWEQLELYEQNGEDFKYIISEFRKNGTIVNPAPIEVESNSVKIMNWTKDAHYDIFIKSSNIVNDSIEASHMIIPPISDLDFRVHKPRNIRSVYHPSTSSFTLSWEKPEDDDGLINYTVFWCNSKPALPTECEGSIHFKNVSSTVREFTREVDQTKTLNMAVSANFERFNTGMHWLICTRDITDDLDKMEPIIDKVTSTSLTVKWSTERVCPVILTGYNLTYCQRSEDKPDNCTTVVIRDRYSKVYEIHNLEPYTYYGVRMLMFSETKASKYSDDRINRTDEAAPTPPRQLEFRNVTNSSVTLSWKPPLRTNGVVRTYNGTFVHNNKTDYFELPASPAELVNNENRVSYVLHNLTAYTNYEIRISARTLFPSKPSDAVHFQTKVGVPSPPHLFDPTTKNELTTLNWAAPIRPAGRIEYYEVAVTETVDERSVIRCVSYVLPRQNRTSFLDTPKCTSRNQFQYQVRAVNVELLDDTADMESEEGENMFAENSCNSHSELSDEETNMIQLYQNEARYRHYKSEWHSYGVSCLQDSSMQKLMLNVIEIIVVITFLIICGHRAYVKLRYMSNIECQLPTGIMESLKKASEGGTMGSMDSGISSCIRDSATSAQYRLPNSQQDFSTHSNESAKLLLSAATTPGRCNESDPAIYAYPELPSYMSMHRDFLENENAVTAEQKSSDYTSVAELNAAAAAGNGNNGYIKPTQMKNWSTPVPSSMQATNANMLPNLNNTTTPAMDMNMETFQQLSASGGMPLSGYVPVQVLQARPAPKPSLQQQQQQAVPSMLNSSNYVQVSDLHKLMPPVSELPAHGGQDKPKPIINDFGYTTMEQLERAGLIKSAATGPTLAQQQMSALDNSRDHLGGAANNGHPQSRLMSGYVTPQELNALAQNHNQRQVL</sequence>
<evidence type="ECO:0000256" key="2">
    <source>
        <dbReference type="ARBA" id="ARBA00023157"/>
    </source>
</evidence>
<dbReference type="PROSITE" id="PS50853">
    <property type="entry name" value="FN3"/>
    <property type="match status" value="2"/>
</dbReference>
<dbReference type="InterPro" id="IPR036116">
    <property type="entry name" value="FN3_sf"/>
</dbReference>
<feature type="domain" description="Fibronectin type-III" evidence="4">
    <location>
        <begin position="643"/>
        <end position="741"/>
    </location>
</feature>
<dbReference type="AlphaFoldDB" id="A0A6J2TSZ3"/>